<protein>
    <submittedName>
        <fullName evidence="1">Uncharacterized protein</fullName>
    </submittedName>
</protein>
<gene>
    <name evidence="1" type="ORF">K452DRAFT_17749</name>
</gene>
<dbReference type="EMBL" id="ML995484">
    <property type="protein sequence ID" value="KAF2142379.1"/>
    <property type="molecule type" value="Genomic_DNA"/>
</dbReference>
<dbReference type="GeneID" id="54293325"/>
<dbReference type="AlphaFoldDB" id="A0A6A6BDX6"/>
<dbReference type="OrthoDB" id="197676at2759"/>
<proteinExistence type="predicted"/>
<evidence type="ECO:0000313" key="1">
    <source>
        <dbReference type="EMBL" id="KAF2142379.1"/>
    </source>
</evidence>
<reference evidence="1" key="1">
    <citation type="journal article" date="2020" name="Stud. Mycol.">
        <title>101 Dothideomycetes genomes: a test case for predicting lifestyles and emergence of pathogens.</title>
        <authorList>
            <person name="Haridas S."/>
            <person name="Albert R."/>
            <person name="Binder M."/>
            <person name="Bloem J."/>
            <person name="Labutti K."/>
            <person name="Salamov A."/>
            <person name="Andreopoulos B."/>
            <person name="Baker S."/>
            <person name="Barry K."/>
            <person name="Bills G."/>
            <person name="Bluhm B."/>
            <person name="Cannon C."/>
            <person name="Castanera R."/>
            <person name="Culley D."/>
            <person name="Daum C."/>
            <person name="Ezra D."/>
            <person name="Gonzalez J."/>
            <person name="Henrissat B."/>
            <person name="Kuo A."/>
            <person name="Liang C."/>
            <person name="Lipzen A."/>
            <person name="Lutzoni F."/>
            <person name="Magnuson J."/>
            <person name="Mondo S."/>
            <person name="Nolan M."/>
            <person name="Ohm R."/>
            <person name="Pangilinan J."/>
            <person name="Park H.-J."/>
            <person name="Ramirez L."/>
            <person name="Alfaro M."/>
            <person name="Sun H."/>
            <person name="Tritt A."/>
            <person name="Yoshinaga Y."/>
            <person name="Zwiers L.-H."/>
            <person name="Turgeon B."/>
            <person name="Goodwin S."/>
            <person name="Spatafora J."/>
            <person name="Crous P."/>
            <person name="Grigoriev I."/>
        </authorList>
    </citation>
    <scope>NUCLEOTIDE SEQUENCE</scope>
    <source>
        <strain evidence="1">CBS 121167</strain>
    </source>
</reference>
<keyword evidence="2" id="KW-1185">Reference proteome</keyword>
<dbReference type="Proteomes" id="UP000799438">
    <property type="component" value="Unassembled WGS sequence"/>
</dbReference>
<sequence>MRMYTPNKLRALTSNLSNRDQFRTVQLDLLRSAGDDSFKQKSEFAFRQWHNNWKNNPVDFMETLGFKGIDASTAALMLALFEPKIIPICAPELYRWLHWEDEPKGKSKTTGWQRRVRHTLKEYKSVCAKTHMLQKRLKRANGGRNIAALHIWMAAYMLAREKVDVDGEIADKGTWRSFIEGLDEEDDDEYSTDSDDHYEFYDLEDQVIENGPDGPPLYDRLGYELSYEKIAAVRGIGGRRVRTGRPGEN</sequence>
<evidence type="ECO:0000313" key="2">
    <source>
        <dbReference type="Proteomes" id="UP000799438"/>
    </source>
</evidence>
<accession>A0A6A6BDX6</accession>
<organism evidence="1 2">
    <name type="scientific">Aplosporella prunicola CBS 121167</name>
    <dbReference type="NCBI Taxonomy" id="1176127"/>
    <lineage>
        <taxon>Eukaryota</taxon>
        <taxon>Fungi</taxon>
        <taxon>Dikarya</taxon>
        <taxon>Ascomycota</taxon>
        <taxon>Pezizomycotina</taxon>
        <taxon>Dothideomycetes</taxon>
        <taxon>Dothideomycetes incertae sedis</taxon>
        <taxon>Botryosphaeriales</taxon>
        <taxon>Aplosporellaceae</taxon>
        <taxon>Aplosporella</taxon>
    </lineage>
</organism>
<dbReference type="RefSeq" id="XP_033398091.1">
    <property type="nucleotide sequence ID" value="XM_033535829.1"/>
</dbReference>
<name>A0A6A6BDX6_9PEZI</name>